<feature type="transmembrane region" description="Helical" evidence="1">
    <location>
        <begin position="125"/>
        <end position="143"/>
    </location>
</feature>
<dbReference type="Gene3D" id="3.30.565.10">
    <property type="entry name" value="Histidine kinase-like ATPase, C-terminal domain"/>
    <property type="match status" value="1"/>
</dbReference>
<keyword evidence="1" id="KW-0472">Membrane</keyword>
<accession>A0A1I0MPR1</accession>
<dbReference type="GO" id="GO:0042802">
    <property type="term" value="F:identical protein binding"/>
    <property type="evidence" value="ECO:0007669"/>
    <property type="project" value="TreeGrafter"/>
</dbReference>
<dbReference type="RefSeq" id="WP_092450257.1">
    <property type="nucleotide sequence ID" value="NZ_FOJI01000002.1"/>
</dbReference>
<dbReference type="Proteomes" id="UP000199701">
    <property type="component" value="Unassembled WGS sequence"/>
</dbReference>
<evidence type="ECO:0000259" key="2">
    <source>
        <dbReference type="Pfam" id="PF14501"/>
    </source>
</evidence>
<dbReference type="STRING" id="99656.SAMN05421659_10211"/>
<feature type="transmembrane region" description="Helical" evidence="1">
    <location>
        <begin position="59"/>
        <end position="76"/>
    </location>
</feature>
<dbReference type="AlphaFoldDB" id="A0A1I0MPR1"/>
<feature type="transmembrane region" description="Helical" evidence="1">
    <location>
        <begin position="88"/>
        <end position="113"/>
    </location>
</feature>
<gene>
    <name evidence="3" type="ORF">SAMN05421659_10211</name>
</gene>
<feature type="transmembrane region" description="Helical" evidence="1">
    <location>
        <begin position="36"/>
        <end position="53"/>
    </location>
</feature>
<dbReference type="InterPro" id="IPR032834">
    <property type="entry name" value="NatK-like_C"/>
</dbReference>
<proteinExistence type="predicted"/>
<reference evidence="3 4" key="1">
    <citation type="submission" date="2016-10" db="EMBL/GenBank/DDBJ databases">
        <authorList>
            <person name="de Groot N.N."/>
        </authorList>
    </citation>
    <scope>NUCLEOTIDE SEQUENCE [LARGE SCALE GENOMIC DNA]</scope>
    <source>
        <strain evidence="3 4">DSM 9179</strain>
    </source>
</reference>
<evidence type="ECO:0000313" key="3">
    <source>
        <dbReference type="EMBL" id="SEV90062.1"/>
    </source>
</evidence>
<dbReference type="PANTHER" id="PTHR40448:SF1">
    <property type="entry name" value="TWO-COMPONENT SENSOR HISTIDINE KINASE"/>
    <property type="match status" value="1"/>
</dbReference>
<feature type="transmembrane region" description="Helical" evidence="1">
    <location>
        <begin position="191"/>
        <end position="210"/>
    </location>
</feature>
<keyword evidence="4" id="KW-1185">Reference proteome</keyword>
<feature type="transmembrane region" description="Helical" evidence="1">
    <location>
        <begin position="6"/>
        <end position="24"/>
    </location>
</feature>
<protein>
    <submittedName>
        <fullName evidence="3">GHKL domain-containing protein</fullName>
    </submittedName>
</protein>
<organism evidence="3 4">
    <name type="scientific">[Clostridium] fimetarium</name>
    <dbReference type="NCBI Taxonomy" id="99656"/>
    <lineage>
        <taxon>Bacteria</taxon>
        <taxon>Bacillati</taxon>
        <taxon>Bacillota</taxon>
        <taxon>Clostridia</taxon>
        <taxon>Lachnospirales</taxon>
        <taxon>Lachnospiraceae</taxon>
    </lineage>
</organism>
<dbReference type="EMBL" id="FOJI01000002">
    <property type="protein sequence ID" value="SEV90062.1"/>
    <property type="molecule type" value="Genomic_DNA"/>
</dbReference>
<evidence type="ECO:0000313" key="4">
    <source>
        <dbReference type="Proteomes" id="UP000199701"/>
    </source>
</evidence>
<sequence length="430" mass="49153">MEIISKTAEILASILDAIVIVYFLNRYFKVKYKNEMLISAFGIIPLFMIAYYLSDYFVLQVVTQIILTFAYAVTFLKGSKTQKATIDIVIILVMAIINMATIQLVSLFSGISAEMLVQEGSVQRIMVLVITKLLLIFFAYLCLDRVNEFVKLKRDEWILVVIYFVSATVISIILLNIVVNVSMNLLEQIQMISVTTLLLAITAISFALIGKISKDKEYQSINKILKIQLEEQKSSLLKTQKMYDETRKLKHDINRHFTIFLDMLKNNEIEDVISKIEEFVDIKSDNSIVYIENNNMINAILNEKVGICQSKNISFELQVSAAIEKEKELEIAIMISNILDNAIEAELELLIEHKIILEIFRHKGIYNVIVTNNIETSVLKNNPTLNTNKKSPKEHGIGLLSVRDTINKFEGNFDCYEKNNQFAVHIMIPN</sequence>
<dbReference type="Pfam" id="PF14501">
    <property type="entry name" value="HATPase_c_5"/>
    <property type="match status" value="1"/>
</dbReference>
<dbReference type="PANTHER" id="PTHR40448">
    <property type="entry name" value="TWO-COMPONENT SENSOR HISTIDINE KINASE"/>
    <property type="match status" value="1"/>
</dbReference>
<feature type="domain" description="Sensor histidine kinase NatK-like C-terminal" evidence="2">
    <location>
        <begin position="329"/>
        <end position="429"/>
    </location>
</feature>
<dbReference type="OrthoDB" id="9813149at2"/>
<evidence type="ECO:0000256" key="1">
    <source>
        <dbReference type="SAM" id="Phobius"/>
    </source>
</evidence>
<keyword evidence="1" id="KW-0812">Transmembrane</keyword>
<feature type="transmembrane region" description="Helical" evidence="1">
    <location>
        <begin position="155"/>
        <end position="179"/>
    </location>
</feature>
<dbReference type="InterPro" id="IPR036890">
    <property type="entry name" value="HATPase_C_sf"/>
</dbReference>
<name>A0A1I0MPR1_9FIRM</name>
<dbReference type="SUPFAM" id="SSF55874">
    <property type="entry name" value="ATPase domain of HSP90 chaperone/DNA topoisomerase II/histidine kinase"/>
    <property type="match status" value="1"/>
</dbReference>
<keyword evidence="1" id="KW-1133">Transmembrane helix</keyword>